<evidence type="ECO:0008006" key="2">
    <source>
        <dbReference type="Google" id="ProtNLM"/>
    </source>
</evidence>
<sequence>VTVAAVVLAAGGASRWDGPGHKLLAD</sequence>
<dbReference type="EMBL" id="UINC01019542">
    <property type="protein sequence ID" value="SVA82805.1"/>
    <property type="molecule type" value="Genomic_DNA"/>
</dbReference>
<name>A0A381Z0L9_9ZZZZ</name>
<gene>
    <name evidence="1" type="ORF">METZ01_LOCUS135659</name>
</gene>
<proteinExistence type="predicted"/>
<evidence type="ECO:0000313" key="1">
    <source>
        <dbReference type="EMBL" id="SVA82805.1"/>
    </source>
</evidence>
<accession>A0A381Z0L9</accession>
<protein>
    <recommendedName>
        <fullName evidence="2">MobA-like NTP transferase domain-containing protein</fullName>
    </recommendedName>
</protein>
<dbReference type="AlphaFoldDB" id="A0A381Z0L9"/>
<feature type="non-terminal residue" evidence="1">
    <location>
        <position position="26"/>
    </location>
</feature>
<organism evidence="1">
    <name type="scientific">marine metagenome</name>
    <dbReference type="NCBI Taxonomy" id="408172"/>
    <lineage>
        <taxon>unclassified sequences</taxon>
        <taxon>metagenomes</taxon>
        <taxon>ecological metagenomes</taxon>
    </lineage>
</organism>
<feature type="non-terminal residue" evidence="1">
    <location>
        <position position="1"/>
    </location>
</feature>
<reference evidence="1" key="1">
    <citation type="submission" date="2018-05" db="EMBL/GenBank/DDBJ databases">
        <authorList>
            <person name="Lanie J.A."/>
            <person name="Ng W.-L."/>
            <person name="Kazmierczak K.M."/>
            <person name="Andrzejewski T.M."/>
            <person name="Davidsen T.M."/>
            <person name="Wayne K.J."/>
            <person name="Tettelin H."/>
            <person name="Glass J.I."/>
            <person name="Rusch D."/>
            <person name="Podicherti R."/>
            <person name="Tsui H.-C.T."/>
            <person name="Winkler M.E."/>
        </authorList>
    </citation>
    <scope>NUCLEOTIDE SEQUENCE</scope>
</reference>